<dbReference type="Proteomes" id="UP000027064">
    <property type="component" value="Unassembled WGS sequence"/>
</dbReference>
<dbReference type="EMBL" id="JNCA01000006">
    <property type="protein sequence ID" value="KDN56062.1"/>
    <property type="molecule type" value="Genomic_DNA"/>
</dbReference>
<evidence type="ECO:0008006" key="4">
    <source>
        <dbReference type="Google" id="ProtNLM"/>
    </source>
</evidence>
<dbReference type="STRING" id="1492738.FEM21_06140"/>
<gene>
    <name evidence="2" type="ORF">FEM21_06140</name>
</gene>
<reference evidence="2 3" key="1">
    <citation type="submission" date="2014-05" db="EMBL/GenBank/DDBJ databases">
        <title>Genome Sequence of Flavobacterium sp. EM1321.</title>
        <authorList>
            <person name="Shin S.-K."/>
            <person name="Yi H."/>
        </authorList>
    </citation>
    <scope>NUCLEOTIDE SEQUENCE [LARGE SCALE GENOMIC DNA]</scope>
    <source>
        <strain evidence="2 3">EM1321</strain>
    </source>
</reference>
<keyword evidence="3" id="KW-1185">Reference proteome</keyword>
<dbReference type="AlphaFoldDB" id="A0A066WPS9"/>
<keyword evidence="1" id="KW-1133">Transmembrane helix</keyword>
<accession>A0A066WPS9</accession>
<evidence type="ECO:0000256" key="1">
    <source>
        <dbReference type="SAM" id="Phobius"/>
    </source>
</evidence>
<dbReference type="PATRIC" id="fig|1492738.3.peg.608"/>
<keyword evidence="1" id="KW-0812">Transmembrane</keyword>
<keyword evidence="1" id="KW-0472">Membrane</keyword>
<dbReference type="RefSeq" id="WP_035657655.1">
    <property type="nucleotide sequence ID" value="NZ_JNCA01000006.1"/>
</dbReference>
<evidence type="ECO:0000313" key="2">
    <source>
        <dbReference type="EMBL" id="KDN56062.1"/>
    </source>
</evidence>
<comment type="caution">
    <text evidence="2">The sequence shown here is derived from an EMBL/GenBank/DDBJ whole genome shotgun (WGS) entry which is preliminary data.</text>
</comment>
<dbReference type="OrthoDB" id="823034at2"/>
<organism evidence="2 3">
    <name type="scientific">Flavobacterium seoulense</name>
    <dbReference type="NCBI Taxonomy" id="1492738"/>
    <lineage>
        <taxon>Bacteria</taxon>
        <taxon>Pseudomonadati</taxon>
        <taxon>Bacteroidota</taxon>
        <taxon>Flavobacteriia</taxon>
        <taxon>Flavobacteriales</taxon>
        <taxon>Flavobacteriaceae</taxon>
        <taxon>Flavobacterium</taxon>
    </lineage>
</organism>
<name>A0A066WPS9_9FLAO</name>
<evidence type="ECO:0000313" key="3">
    <source>
        <dbReference type="Proteomes" id="UP000027064"/>
    </source>
</evidence>
<protein>
    <recommendedName>
        <fullName evidence="4">Adhesin domain-containing protein</fullName>
    </recommendedName>
</protein>
<sequence>MKTSNIILISFLVFLFGGITLLYIGSSYYNDGNDKSDFITKVDKIDSFSVVVAEPGAYLIVKNGKESSISQNYKKDIVSDFAPFEVRNDTLFVSAVKSRKDGEWFIVPEVYCKNVKSIIAKEQTNVSLKNYQADSLSVKLNKSDFHWDFNKTAYVNIESKNSYLHLNGNNIEKINLQLDKTKVYLNSKKGAKILSGSLINDSYIDGVIVDGTINLKLDNSSRMFFIN</sequence>
<feature type="transmembrane region" description="Helical" evidence="1">
    <location>
        <begin position="6"/>
        <end position="25"/>
    </location>
</feature>
<proteinExistence type="predicted"/>
<dbReference type="eggNOG" id="ENOG5032HDR">
    <property type="taxonomic scope" value="Bacteria"/>
</dbReference>